<evidence type="ECO:0000313" key="4">
    <source>
        <dbReference type="Proteomes" id="UP001597510"/>
    </source>
</evidence>
<dbReference type="RefSeq" id="WP_340234786.1">
    <property type="nucleotide sequence ID" value="NZ_JBBEWC010000003.1"/>
</dbReference>
<evidence type="ECO:0000313" key="3">
    <source>
        <dbReference type="EMBL" id="MFD2521113.1"/>
    </source>
</evidence>
<feature type="chain" id="PRO_5045930426" description="Outer membrane protein beta-barrel domain-containing protein" evidence="2">
    <location>
        <begin position="24"/>
        <end position="248"/>
    </location>
</feature>
<feature type="compositionally biased region" description="Basic and acidic residues" evidence="1">
    <location>
        <begin position="25"/>
        <end position="48"/>
    </location>
</feature>
<sequence length="248" mass="28277">MKTLVKTIAALAVAMTVSLGATAQEEDHFSPSENKEHSKSYDDDNTEKHYERKYSNRNMFSRKDFGLYLGLNTYETKSMPELDNWNSRYIGLSWKKNHRLITGKQVDVALGTGFEFAWNNYMMKDNFTLANQTVGADFVEIKGQVQKSKLVVTNFNIPVMLQFGFKESHWVLGLGAYGGARIDSYTKVKGENGTKRVHGAYNMNKFHYGFAAELGHKNFTLFARYQMTPMFKEPNPVNGNSIMFGIRL</sequence>
<keyword evidence="2" id="KW-0732">Signal</keyword>
<feature type="region of interest" description="Disordered" evidence="1">
    <location>
        <begin position="24"/>
        <end position="48"/>
    </location>
</feature>
<organism evidence="3 4">
    <name type="scientific">Emticicia soli</name>
    <dbReference type="NCBI Taxonomy" id="2027878"/>
    <lineage>
        <taxon>Bacteria</taxon>
        <taxon>Pseudomonadati</taxon>
        <taxon>Bacteroidota</taxon>
        <taxon>Cytophagia</taxon>
        <taxon>Cytophagales</taxon>
        <taxon>Leadbetterellaceae</taxon>
        <taxon>Emticicia</taxon>
    </lineage>
</organism>
<feature type="signal peptide" evidence="2">
    <location>
        <begin position="1"/>
        <end position="23"/>
    </location>
</feature>
<dbReference type="Proteomes" id="UP001597510">
    <property type="component" value="Unassembled WGS sequence"/>
</dbReference>
<comment type="caution">
    <text evidence="3">The sequence shown here is derived from an EMBL/GenBank/DDBJ whole genome shotgun (WGS) entry which is preliminary data.</text>
</comment>
<reference evidence="4" key="1">
    <citation type="journal article" date="2019" name="Int. J. Syst. Evol. Microbiol.">
        <title>The Global Catalogue of Microorganisms (GCM) 10K type strain sequencing project: providing services to taxonomists for standard genome sequencing and annotation.</title>
        <authorList>
            <consortium name="The Broad Institute Genomics Platform"/>
            <consortium name="The Broad Institute Genome Sequencing Center for Infectious Disease"/>
            <person name="Wu L."/>
            <person name="Ma J."/>
        </authorList>
    </citation>
    <scope>NUCLEOTIDE SEQUENCE [LARGE SCALE GENOMIC DNA]</scope>
    <source>
        <strain evidence="4">KCTC 52344</strain>
    </source>
</reference>
<evidence type="ECO:0000256" key="2">
    <source>
        <dbReference type="SAM" id="SignalP"/>
    </source>
</evidence>
<dbReference type="EMBL" id="JBHULC010000008">
    <property type="protein sequence ID" value="MFD2521113.1"/>
    <property type="molecule type" value="Genomic_DNA"/>
</dbReference>
<gene>
    <name evidence="3" type="ORF">ACFSR2_09480</name>
</gene>
<evidence type="ECO:0000256" key="1">
    <source>
        <dbReference type="SAM" id="MobiDB-lite"/>
    </source>
</evidence>
<keyword evidence="4" id="KW-1185">Reference proteome</keyword>
<evidence type="ECO:0008006" key="5">
    <source>
        <dbReference type="Google" id="ProtNLM"/>
    </source>
</evidence>
<accession>A0ABW5J6F7</accession>
<protein>
    <recommendedName>
        <fullName evidence="5">Outer membrane protein beta-barrel domain-containing protein</fullName>
    </recommendedName>
</protein>
<name>A0ABW5J6F7_9BACT</name>
<proteinExistence type="predicted"/>